<evidence type="ECO:0000256" key="9">
    <source>
        <dbReference type="PIRSR" id="PIRSR600760-2"/>
    </source>
</evidence>
<evidence type="ECO:0000313" key="11">
    <source>
        <dbReference type="Proteomes" id="UP000191897"/>
    </source>
</evidence>
<dbReference type="Proteomes" id="UP000191897">
    <property type="component" value="Unassembled WGS sequence"/>
</dbReference>
<name>A0A1S7SBY7_AGRTU</name>
<dbReference type="PANTHER" id="PTHR20854">
    <property type="entry name" value="INOSITOL MONOPHOSPHATASE"/>
    <property type="match status" value="1"/>
</dbReference>
<dbReference type="EMBL" id="FBWC01000037">
    <property type="protein sequence ID" value="CUX66171.1"/>
    <property type="molecule type" value="Genomic_DNA"/>
</dbReference>
<dbReference type="Gene3D" id="3.40.190.80">
    <property type="match status" value="1"/>
</dbReference>
<proteinExistence type="inferred from homology"/>
<evidence type="ECO:0000256" key="5">
    <source>
        <dbReference type="ARBA" id="ARBA00019784"/>
    </source>
</evidence>
<keyword evidence="6 9" id="KW-0479">Metal-binding</keyword>
<dbReference type="InterPro" id="IPR020583">
    <property type="entry name" value="Inositol_monoP_metal-BS"/>
</dbReference>
<evidence type="ECO:0000256" key="7">
    <source>
        <dbReference type="ARBA" id="ARBA00022801"/>
    </source>
</evidence>
<dbReference type="Pfam" id="PF00459">
    <property type="entry name" value="Inositol_P"/>
    <property type="match status" value="1"/>
</dbReference>
<organism evidence="10 11">
    <name type="scientific">Agrobacterium tumefaciens str. Kerr 14</name>
    <dbReference type="NCBI Taxonomy" id="1183424"/>
    <lineage>
        <taxon>Bacteria</taxon>
        <taxon>Pseudomonadati</taxon>
        <taxon>Pseudomonadota</taxon>
        <taxon>Alphaproteobacteria</taxon>
        <taxon>Hyphomicrobiales</taxon>
        <taxon>Rhizobiaceae</taxon>
        <taxon>Rhizobium/Agrobacterium group</taxon>
        <taxon>Agrobacterium</taxon>
        <taxon>Agrobacterium tumefaciens complex</taxon>
    </lineage>
</organism>
<feature type="binding site" evidence="9">
    <location>
        <position position="97"/>
    </location>
    <ligand>
        <name>Mg(2+)</name>
        <dbReference type="ChEBI" id="CHEBI:18420"/>
        <label>1</label>
        <note>catalytic</note>
    </ligand>
</feature>
<sequence>MAETGNGHMTPDRYMEAVVEAIAREAGLIALAHFQALATLPVERKGHLDLVTDADRQVEQFLIENLRQAFPHDGVYGEEGGNVAGVSGRTWIIDPIDGTFNFVRGSQNWAISIGLFEEDRPVFGVIFAPARQMMITGGDGIEAKINGKPMPVLPAFDLSRASTGIGLHPSIATEDRLEVLRFISDDLRINFRCCGSSALSLVEVATGETDGYVALGDATWDVMAGLPILSSLGVSHTIDWSHVNLQDKLRFACGNEAFLSAMRPLLDRVSAAS</sequence>
<keyword evidence="7" id="KW-0378">Hydrolase</keyword>
<dbReference type="GO" id="GO:0007165">
    <property type="term" value="P:signal transduction"/>
    <property type="evidence" value="ECO:0007669"/>
    <property type="project" value="TreeGrafter"/>
</dbReference>
<evidence type="ECO:0000256" key="4">
    <source>
        <dbReference type="ARBA" id="ARBA00013106"/>
    </source>
</evidence>
<dbReference type="AlphaFoldDB" id="A0A1S7SBY7"/>
<comment type="similarity">
    <text evidence="3">Belongs to the inositol monophosphatase superfamily.</text>
</comment>
<dbReference type="SUPFAM" id="SSF56655">
    <property type="entry name" value="Carbohydrate phosphatase"/>
    <property type="match status" value="1"/>
</dbReference>
<feature type="binding site" evidence="9">
    <location>
        <position position="94"/>
    </location>
    <ligand>
        <name>Mg(2+)</name>
        <dbReference type="ChEBI" id="CHEBI:18420"/>
        <label>1</label>
        <note>catalytic</note>
    </ligand>
</feature>
<accession>A0A1S7SBY7</accession>
<dbReference type="InterPro" id="IPR000760">
    <property type="entry name" value="Inositol_monophosphatase-like"/>
</dbReference>
<feature type="binding site" evidence="9">
    <location>
        <position position="221"/>
    </location>
    <ligand>
        <name>Mg(2+)</name>
        <dbReference type="ChEBI" id="CHEBI:18420"/>
        <label>1</label>
        <note>catalytic</note>
    </ligand>
</feature>
<feature type="binding site" evidence="9">
    <location>
        <position position="96"/>
    </location>
    <ligand>
        <name>Mg(2+)</name>
        <dbReference type="ChEBI" id="CHEBI:18420"/>
        <label>1</label>
        <note>catalytic</note>
    </ligand>
</feature>
<evidence type="ECO:0000256" key="1">
    <source>
        <dbReference type="ARBA" id="ARBA00001033"/>
    </source>
</evidence>
<dbReference type="Gene3D" id="3.30.540.10">
    <property type="entry name" value="Fructose-1,6-Bisphosphatase, subunit A, domain 1"/>
    <property type="match status" value="1"/>
</dbReference>
<evidence type="ECO:0000256" key="6">
    <source>
        <dbReference type="ARBA" id="ARBA00022723"/>
    </source>
</evidence>
<dbReference type="GO" id="GO:0008934">
    <property type="term" value="F:inositol monophosphate 1-phosphatase activity"/>
    <property type="evidence" value="ECO:0007669"/>
    <property type="project" value="TreeGrafter"/>
</dbReference>
<comment type="catalytic activity">
    <reaction evidence="1">
        <text>a myo-inositol phosphate + H2O = myo-inositol + phosphate</text>
        <dbReference type="Rhea" id="RHEA:24056"/>
        <dbReference type="ChEBI" id="CHEBI:15377"/>
        <dbReference type="ChEBI" id="CHEBI:17268"/>
        <dbReference type="ChEBI" id="CHEBI:43474"/>
        <dbReference type="ChEBI" id="CHEBI:84139"/>
        <dbReference type="EC" id="3.1.3.25"/>
    </reaction>
</comment>
<comment type="cofactor">
    <cofactor evidence="2 9">
        <name>Mg(2+)</name>
        <dbReference type="ChEBI" id="CHEBI:18420"/>
    </cofactor>
</comment>
<evidence type="ECO:0000256" key="8">
    <source>
        <dbReference type="ARBA" id="ARBA00022842"/>
    </source>
</evidence>
<reference evidence="10 11" key="1">
    <citation type="submission" date="2016-01" db="EMBL/GenBank/DDBJ databases">
        <authorList>
            <person name="Oliw E.H."/>
        </authorList>
    </citation>
    <scope>NUCLEOTIDE SEQUENCE [LARGE SCALE GENOMIC DNA]</scope>
    <source>
        <strain evidence="10 11">Kerr 14</strain>
    </source>
</reference>
<gene>
    <name evidence="10" type="primary">accG</name>
    <name evidence="10" type="ORF">AGR4C_pa60080</name>
</gene>
<keyword evidence="8 9" id="KW-0460">Magnesium</keyword>
<dbReference type="PANTHER" id="PTHR20854:SF4">
    <property type="entry name" value="INOSITOL-1-MONOPHOSPHATASE-RELATED"/>
    <property type="match status" value="1"/>
</dbReference>
<evidence type="ECO:0000256" key="2">
    <source>
        <dbReference type="ARBA" id="ARBA00001946"/>
    </source>
</evidence>
<dbReference type="GO" id="GO:0046872">
    <property type="term" value="F:metal ion binding"/>
    <property type="evidence" value="ECO:0007669"/>
    <property type="project" value="UniProtKB-KW"/>
</dbReference>
<dbReference type="PROSITE" id="PS00629">
    <property type="entry name" value="IMP_1"/>
    <property type="match status" value="1"/>
</dbReference>
<protein>
    <recommendedName>
        <fullName evidence="5">Inositol-1-monophosphatase</fullName>
        <ecNumber evidence="4">3.1.3.25</ecNumber>
    </recommendedName>
</protein>
<dbReference type="EC" id="3.1.3.25" evidence="4"/>
<dbReference type="FunFam" id="3.30.540.10:FF:000003">
    <property type="entry name" value="Inositol-1-monophosphatase"/>
    <property type="match status" value="1"/>
</dbReference>
<feature type="binding site" evidence="9">
    <location>
        <position position="78"/>
    </location>
    <ligand>
        <name>Mg(2+)</name>
        <dbReference type="ChEBI" id="CHEBI:18420"/>
        <label>1</label>
        <note>catalytic</note>
    </ligand>
</feature>
<evidence type="ECO:0000313" key="10">
    <source>
        <dbReference type="EMBL" id="CUX66171.1"/>
    </source>
</evidence>
<dbReference type="PRINTS" id="PR00377">
    <property type="entry name" value="IMPHPHTASES"/>
</dbReference>
<dbReference type="GO" id="GO:0006020">
    <property type="term" value="P:inositol metabolic process"/>
    <property type="evidence" value="ECO:0007669"/>
    <property type="project" value="TreeGrafter"/>
</dbReference>
<evidence type="ECO:0000256" key="3">
    <source>
        <dbReference type="ARBA" id="ARBA00009759"/>
    </source>
</evidence>